<keyword evidence="1" id="KW-1133">Transmembrane helix</keyword>
<evidence type="ECO:0000313" key="3">
    <source>
        <dbReference type="Proteomes" id="UP000095287"/>
    </source>
</evidence>
<feature type="transmembrane region" description="Helical" evidence="1">
    <location>
        <begin position="136"/>
        <end position="157"/>
    </location>
</feature>
<evidence type="ECO:0000256" key="2">
    <source>
        <dbReference type="SAM" id="SignalP"/>
    </source>
</evidence>
<keyword evidence="1" id="KW-0812">Transmembrane</keyword>
<evidence type="ECO:0000313" key="4">
    <source>
        <dbReference type="WBParaSite" id="L893_g22781.t1"/>
    </source>
</evidence>
<reference evidence="4" key="1">
    <citation type="submission" date="2016-11" db="UniProtKB">
        <authorList>
            <consortium name="WormBaseParasite"/>
        </authorList>
    </citation>
    <scope>IDENTIFICATION</scope>
</reference>
<feature type="transmembrane region" description="Helical" evidence="1">
    <location>
        <begin position="200"/>
        <end position="221"/>
    </location>
</feature>
<keyword evidence="1" id="KW-0472">Membrane</keyword>
<feature type="chain" id="PRO_5009312987" evidence="2">
    <location>
        <begin position="21"/>
        <end position="244"/>
    </location>
</feature>
<evidence type="ECO:0000256" key="1">
    <source>
        <dbReference type="SAM" id="Phobius"/>
    </source>
</evidence>
<dbReference type="WBParaSite" id="L893_g22781.t1">
    <property type="protein sequence ID" value="L893_g22781.t1"/>
    <property type="gene ID" value="L893_g22781"/>
</dbReference>
<accession>A0A1I7Z4M4</accession>
<organism evidence="3 4">
    <name type="scientific">Steinernema glaseri</name>
    <dbReference type="NCBI Taxonomy" id="37863"/>
    <lineage>
        <taxon>Eukaryota</taxon>
        <taxon>Metazoa</taxon>
        <taxon>Ecdysozoa</taxon>
        <taxon>Nematoda</taxon>
        <taxon>Chromadorea</taxon>
        <taxon>Rhabditida</taxon>
        <taxon>Tylenchina</taxon>
        <taxon>Panagrolaimomorpha</taxon>
        <taxon>Strongyloidoidea</taxon>
        <taxon>Steinernematidae</taxon>
        <taxon>Steinernema</taxon>
    </lineage>
</organism>
<name>A0A1I7Z4M4_9BILA</name>
<keyword evidence="2" id="KW-0732">Signal</keyword>
<feature type="transmembrane region" description="Helical" evidence="1">
    <location>
        <begin position="102"/>
        <end position="124"/>
    </location>
</feature>
<protein>
    <submittedName>
        <fullName evidence="4">G protein-coupled receptor</fullName>
    </submittedName>
</protein>
<feature type="signal peptide" evidence="2">
    <location>
        <begin position="1"/>
        <end position="20"/>
    </location>
</feature>
<sequence length="244" mass="27235">MTAMPILISLLNTLSMDVQGGVKSPSNAAGFHFLSLLHRETKKATDLRISRGSAKTWPKKNDQSVCFPVMYLPSDSNVFKTMIAFVNLLAAHRRLPSSQMQVYIDGCFVGTVVVDYILQIGVMLYPGYVLYPMPVFFYFLVGLASVVTAYRLLFISYAAISGTVNSRAYVVFCGFRVVFSLALFPVFAFFVCLFRNIEALYIYGIVGVIAATIMDILYFSYLKAYHKKNLVQSTCDSTVLYGRA</sequence>
<proteinExistence type="predicted"/>
<keyword evidence="3" id="KW-1185">Reference proteome</keyword>
<dbReference type="AlphaFoldDB" id="A0A1I7Z4M4"/>
<feature type="transmembrane region" description="Helical" evidence="1">
    <location>
        <begin position="169"/>
        <end position="194"/>
    </location>
</feature>
<dbReference type="Proteomes" id="UP000095287">
    <property type="component" value="Unplaced"/>
</dbReference>